<name>A0ABX5S7R2_9BURK</name>
<gene>
    <name evidence="1" type="ORF">E1742_08360</name>
</gene>
<keyword evidence="2" id="KW-1185">Reference proteome</keyword>
<dbReference type="Proteomes" id="UP000294359">
    <property type="component" value="Chromosome"/>
</dbReference>
<evidence type="ECO:0000313" key="1">
    <source>
        <dbReference type="EMBL" id="QBQ36167.1"/>
    </source>
</evidence>
<sequence length="73" mass="8089">MRPYRKDDGVPGAAILDLARTGIVNRWCNLAHHVCGDGAGKLCSWGEQFDDPDGASRYRKVDYSIVSRIMLHG</sequence>
<dbReference type="RefSeq" id="WP_134384452.1">
    <property type="nucleotide sequence ID" value="NZ_BMWW01000001.1"/>
</dbReference>
<dbReference type="EMBL" id="CP038026">
    <property type="protein sequence ID" value="QBQ36167.1"/>
    <property type="molecule type" value="Genomic_DNA"/>
</dbReference>
<organism evidence="1 2">
    <name type="scientific">Pseudoduganella plicata</name>
    <dbReference type="NCBI Taxonomy" id="321984"/>
    <lineage>
        <taxon>Bacteria</taxon>
        <taxon>Pseudomonadati</taxon>
        <taxon>Pseudomonadota</taxon>
        <taxon>Betaproteobacteria</taxon>
        <taxon>Burkholderiales</taxon>
        <taxon>Oxalobacteraceae</taxon>
        <taxon>Telluria group</taxon>
        <taxon>Pseudoduganella</taxon>
    </lineage>
</organism>
<accession>A0ABX5S7R2</accession>
<reference evidence="1 2" key="1">
    <citation type="submission" date="2019-03" db="EMBL/GenBank/DDBJ databases">
        <title>Draft Genome Sequences of Six Type Strains of the Genus Massilia.</title>
        <authorList>
            <person name="Miess H."/>
            <person name="Frediansyhah A."/>
            <person name="Gross H."/>
        </authorList>
    </citation>
    <scope>NUCLEOTIDE SEQUENCE [LARGE SCALE GENOMIC DNA]</scope>
    <source>
        <strain evidence="1 2">DSM 17505</strain>
    </source>
</reference>
<protein>
    <submittedName>
        <fullName evidence="1">Uncharacterized protein</fullName>
    </submittedName>
</protein>
<evidence type="ECO:0000313" key="2">
    <source>
        <dbReference type="Proteomes" id="UP000294359"/>
    </source>
</evidence>
<proteinExistence type="predicted"/>